<dbReference type="eggNOG" id="arCOG01007">
    <property type="taxonomic scope" value="Archaea"/>
</dbReference>
<dbReference type="HOGENOM" id="CLU_013016_0_2_2"/>
<comment type="subcellular location">
    <subcellularLocation>
        <location evidence="1">Cell membrane</location>
        <topology evidence="1">Multi-pass membrane protein</topology>
    </subcellularLocation>
</comment>
<keyword evidence="10" id="KW-1185">Reference proteome</keyword>
<dbReference type="GO" id="GO:0005886">
    <property type="term" value="C:plasma membrane"/>
    <property type="evidence" value="ECO:0007669"/>
    <property type="project" value="UniProtKB-SubCell"/>
</dbReference>
<dbReference type="CDD" id="cd06550">
    <property type="entry name" value="TM_ABC_iron-siderophores_like"/>
    <property type="match status" value="1"/>
</dbReference>
<proteinExistence type="inferred from homology"/>
<evidence type="ECO:0000256" key="5">
    <source>
        <dbReference type="ARBA" id="ARBA00022692"/>
    </source>
</evidence>
<dbReference type="AlphaFoldDB" id="H2C2S0"/>
<feature type="transmembrane region" description="Helical" evidence="8">
    <location>
        <begin position="38"/>
        <end position="64"/>
    </location>
</feature>
<sequence>MKFSLVLLAVSFLLGIIFGEVYIPPQYLFFPRGVYLEILLYIRLPTVFASAMIGAILAVSGAVMQLLLRNPLMDPYVSGTASGGAFGAVLTYFLLAFNLPFSWIIYISPVIAFLFALLSTVLTLLIGRRTGVYGLVIGGVVVSYIFSSLITIMLTFLEIRYPQVPPLYFWLLGDVELVGWENDAILLVLLILLLGLGTYTARLIDLASISDDMTFSKDVNPNNFRLLWIGLMSVAVGFIVSLVGIVGFVGIIVPHIVRRFHSGSATRLIPESSVLGAAITVLSEVVSNGALGVKIPITAITALIAAPIIIYVLVRGVANSGIQG</sequence>
<keyword evidence="3" id="KW-0813">Transport</keyword>
<feature type="transmembrane region" description="Helical" evidence="8">
    <location>
        <begin position="103"/>
        <end position="125"/>
    </location>
</feature>
<evidence type="ECO:0000256" key="4">
    <source>
        <dbReference type="ARBA" id="ARBA00022475"/>
    </source>
</evidence>
<dbReference type="PANTHER" id="PTHR30472:SF25">
    <property type="entry name" value="ABC TRANSPORTER PERMEASE PROTEIN MJ0876-RELATED"/>
    <property type="match status" value="1"/>
</dbReference>
<keyword evidence="5 8" id="KW-0812">Transmembrane</keyword>
<feature type="transmembrane region" description="Helical" evidence="8">
    <location>
        <begin position="132"/>
        <end position="157"/>
    </location>
</feature>
<dbReference type="Gene3D" id="1.10.3470.10">
    <property type="entry name" value="ABC transporter involved in vitamin B12 uptake, BtuC"/>
    <property type="match status" value="1"/>
</dbReference>
<dbReference type="OrthoDB" id="57034at2157"/>
<dbReference type="InterPro" id="IPR000522">
    <property type="entry name" value="ABC_transptr_permease_BtuC"/>
</dbReference>
<dbReference type="InterPro" id="IPR037294">
    <property type="entry name" value="ABC_BtuC-like"/>
</dbReference>
<dbReference type="EMBL" id="JH597761">
    <property type="protein sequence ID" value="EHP70541.1"/>
    <property type="molecule type" value="Genomic_DNA"/>
</dbReference>
<name>H2C2S0_9CREN</name>
<accession>H2C2S0</accession>
<evidence type="ECO:0000256" key="2">
    <source>
        <dbReference type="ARBA" id="ARBA00007935"/>
    </source>
</evidence>
<dbReference type="STRING" id="671065.MetMK1DRAFT_00010440"/>
<reference evidence="9 10" key="1">
    <citation type="submission" date="2012-01" db="EMBL/GenBank/DDBJ databases">
        <title>Improved High-Quality Draft sequence of Metallosphaera yellowstonensis MK1.</title>
        <authorList>
            <consortium name="US DOE Joint Genome Institute"/>
            <person name="Lucas S."/>
            <person name="Han J."/>
            <person name="Cheng J.-F."/>
            <person name="Goodwin L."/>
            <person name="Pitluck S."/>
            <person name="Peters L."/>
            <person name="Teshima H."/>
            <person name="Detter J.C."/>
            <person name="Han C."/>
            <person name="Tapia R."/>
            <person name="Land M."/>
            <person name="Hauser L."/>
            <person name="Kyrpides N."/>
            <person name="Kozubal M."/>
            <person name="Macur R.E."/>
            <person name="Jay Z."/>
            <person name="Inskeep W."/>
            <person name="Woyke T."/>
        </authorList>
    </citation>
    <scope>NUCLEOTIDE SEQUENCE [LARGE SCALE GENOMIC DNA]</scope>
    <source>
        <strain evidence="9 10">MK1</strain>
    </source>
</reference>
<protein>
    <submittedName>
        <fullName evidence="9">ABC-type Fe3+-siderophore transport system, permease component</fullName>
    </submittedName>
</protein>
<feature type="transmembrane region" description="Helical" evidence="8">
    <location>
        <begin position="226"/>
        <end position="253"/>
    </location>
</feature>
<comment type="similarity">
    <text evidence="2">Belongs to the binding-protein-dependent transport system permease family. FecCD subfamily.</text>
</comment>
<keyword evidence="6 8" id="KW-1133">Transmembrane helix</keyword>
<dbReference type="GO" id="GO:0022857">
    <property type="term" value="F:transmembrane transporter activity"/>
    <property type="evidence" value="ECO:0007669"/>
    <property type="project" value="InterPro"/>
</dbReference>
<dbReference type="Proteomes" id="UP000003980">
    <property type="component" value="Unassembled WGS sequence"/>
</dbReference>
<evidence type="ECO:0000313" key="9">
    <source>
        <dbReference type="EMBL" id="EHP70541.1"/>
    </source>
</evidence>
<evidence type="ECO:0000256" key="7">
    <source>
        <dbReference type="ARBA" id="ARBA00023136"/>
    </source>
</evidence>
<evidence type="ECO:0000256" key="3">
    <source>
        <dbReference type="ARBA" id="ARBA00022448"/>
    </source>
</evidence>
<feature type="transmembrane region" description="Helical" evidence="8">
    <location>
        <begin position="76"/>
        <end position="97"/>
    </location>
</feature>
<feature type="transmembrane region" description="Helical" evidence="8">
    <location>
        <begin position="295"/>
        <end position="314"/>
    </location>
</feature>
<dbReference type="Pfam" id="PF01032">
    <property type="entry name" value="FecCD"/>
    <property type="match status" value="1"/>
</dbReference>
<keyword evidence="7 8" id="KW-0472">Membrane</keyword>
<feature type="transmembrane region" description="Helical" evidence="8">
    <location>
        <begin position="184"/>
        <end position="205"/>
    </location>
</feature>
<dbReference type="RefSeq" id="WP_009071294.1">
    <property type="nucleotide sequence ID" value="NZ_JH597761.1"/>
</dbReference>
<evidence type="ECO:0000256" key="1">
    <source>
        <dbReference type="ARBA" id="ARBA00004651"/>
    </source>
</evidence>
<dbReference type="SUPFAM" id="SSF81345">
    <property type="entry name" value="ABC transporter involved in vitamin B12 uptake, BtuC"/>
    <property type="match status" value="1"/>
</dbReference>
<keyword evidence="4" id="KW-1003">Cell membrane</keyword>
<evidence type="ECO:0000256" key="6">
    <source>
        <dbReference type="ARBA" id="ARBA00022989"/>
    </source>
</evidence>
<dbReference type="PANTHER" id="PTHR30472">
    <property type="entry name" value="FERRIC ENTEROBACTIN TRANSPORT SYSTEM PERMEASE PROTEIN"/>
    <property type="match status" value="1"/>
</dbReference>
<gene>
    <name evidence="9" type="ORF">MetMK1DRAFT_00010440</name>
</gene>
<organism evidence="9 10">
    <name type="scientific">Metallosphaera yellowstonensis MK1</name>
    <dbReference type="NCBI Taxonomy" id="671065"/>
    <lineage>
        <taxon>Archaea</taxon>
        <taxon>Thermoproteota</taxon>
        <taxon>Thermoprotei</taxon>
        <taxon>Sulfolobales</taxon>
        <taxon>Sulfolobaceae</taxon>
        <taxon>Metallosphaera</taxon>
    </lineage>
</organism>
<evidence type="ECO:0000256" key="8">
    <source>
        <dbReference type="SAM" id="Phobius"/>
    </source>
</evidence>
<evidence type="ECO:0000313" key="10">
    <source>
        <dbReference type="Proteomes" id="UP000003980"/>
    </source>
</evidence>